<keyword evidence="3 5" id="KW-0274">FAD</keyword>
<proteinExistence type="predicted"/>
<protein>
    <recommendedName>
        <fullName evidence="5">Electron transfer flavoprotein-ubiquinone oxidoreductase</fullName>
        <shortName evidence="5">ETF-QO</shortName>
        <ecNumber evidence="5">1.5.5.1</ecNumber>
    </recommendedName>
</protein>
<evidence type="ECO:0000313" key="7">
    <source>
        <dbReference type="EMBL" id="CAH7667220.1"/>
    </source>
</evidence>
<dbReference type="GO" id="GO:0051539">
    <property type="term" value="F:4 iron, 4 sulfur cluster binding"/>
    <property type="evidence" value="ECO:0007669"/>
    <property type="project" value="UniProtKB-UniRule"/>
</dbReference>
<comment type="cofactor">
    <cofactor evidence="1 5">
        <name>FAD</name>
        <dbReference type="ChEBI" id="CHEBI:57692"/>
    </cofactor>
</comment>
<keyword evidence="5" id="KW-0830">Ubiquinone</keyword>
<dbReference type="PANTHER" id="PTHR10617:SF107">
    <property type="entry name" value="ELECTRON TRANSFER FLAVOPROTEIN-UBIQUINONE OXIDOREDUCTASE, MITOCHONDRIAL"/>
    <property type="match status" value="1"/>
</dbReference>
<dbReference type="Pfam" id="PF21162">
    <property type="entry name" value="ETFQO_UQ-bd"/>
    <property type="match status" value="1"/>
</dbReference>
<dbReference type="Gene3D" id="3.30.9.90">
    <property type="match status" value="2"/>
</dbReference>
<keyword evidence="5" id="KW-0411">Iron-sulfur</keyword>
<keyword evidence="5" id="KW-0813">Transport</keyword>
<comment type="catalytic activity">
    <reaction evidence="5">
        <text>a ubiquinone + reduced [electron-transfer flavoprotein] = a ubiquinol + oxidized [electron-transfer flavoprotein] + H(+)</text>
        <dbReference type="Rhea" id="RHEA:24052"/>
        <dbReference type="Rhea" id="RHEA-COMP:9565"/>
        <dbReference type="Rhea" id="RHEA-COMP:9566"/>
        <dbReference type="Rhea" id="RHEA-COMP:10685"/>
        <dbReference type="Rhea" id="RHEA-COMP:10686"/>
        <dbReference type="ChEBI" id="CHEBI:15378"/>
        <dbReference type="ChEBI" id="CHEBI:16389"/>
        <dbReference type="ChEBI" id="CHEBI:17976"/>
        <dbReference type="ChEBI" id="CHEBI:57692"/>
        <dbReference type="ChEBI" id="CHEBI:58307"/>
        <dbReference type="EC" id="1.5.5.1"/>
    </reaction>
</comment>
<evidence type="ECO:0000256" key="3">
    <source>
        <dbReference type="ARBA" id="ARBA00022827"/>
    </source>
</evidence>
<evidence type="ECO:0000256" key="1">
    <source>
        <dbReference type="ARBA" id="ARBA00001974"/>
    </source>
</evidence>
<gene>
    <name evidence="7" type="ORF">PPACK8108_LOCUS1619</name>
</gene>
<comment type="cofactor">
    <cofactor evidence="5">
        <name>[4Fe-4S] cluster</name>
        <dbReference type="ChEBI" id="CHEBI:49883"/>
    </cofactor>
    <text evidence="5">Binds 1 [4Fe-4S] cluster.</text>
</comment>
<dbReference type="SUPFAM" id="SSF51905">
    <property type="entry name" value="FAD/NAD(P)-binding domain"/>
    <property type="match status" value="1"/>
</dbReference>
<keyword evidence="2 5" id="KW-0285">Flavoprotein</keyword>
<dbReference type="AlphaFoldDB" id="A0AAV0AIK9"/>
<evidence type="ECO:0000259" key="6">
    <source>
        <dbReference type="Pfam" id="PF21162"/>
    </source>
</evidence>
<dbReference type="GO" id="GO:0046872">
    <property type="term" value="F:metal ion binding"/>
    <property type="evidence" value="ECO:0007669"/>
    <property type="project" value="UniProtKB-KW"/>
</dbReference>
<dbReference type="SUPFAM" id="SSF54373">
    <property type="entry name" value="FAD-linked reductases, C-terminal domain"/>
    <property type="match status" value="1"/>
</dbReference>
<dbReference type="InterPro" id="IPR036188">
    <property type="entry name" value="FAD/NAD-bd_sf"/>
</dbReference>
<evidence type="ECO:0000256" key="2">
    <source>
        <dbReference type="ARBA" id="ARBA00022630"/>
    </source>
</evidence>
<dbReference type="Proteomes" id="UP001153365">
    <property type="component" value="Unassembled WGS sequence"/>
</dbReference>
<dbReference type="GO" id="GO:0004174">
    <property type="term" value="F:electron-transferring-flavoprotein dehydrogenase activity"/>
    <property type="evidence" value="ECO:0007669"/>
    <property type="project" value="UniProtKB-UniRule"/>
</dbReference>
<name>A0AAV0AIK9_PHAPC</name>
<keyword evidence="5" id="KW-0408">Iron</keyword>
<keyword evidence="8" id="KW-1185">Reference proteome</keyword>
<accession>A0AAV0AIK9</accession>
<evidence type="ECO:0000256" key="4">
    <source>
        <dbReference type="ARBA" id="ARBA00023002"/>
    </source>
</evidence>
<reference evidence="7" key="1">
    <citation type="submission" date="2022-06" db="EMBL/GenBank/DDBJ databases">
        <authorList>
            <consortium name="SYNGENTA / RWTH Aachen University"/>
        </authorList>
    </citation>
    <scope>NUCLEOTIDE SEQUENCE</scope>
</reference>
<dbReference type="EMBL" id="CALTRL010000217">
    <property type="protein sequence ID" value="CAH7667220.1"/>
    <property type="molecule type" value="Genomic_DNA"/>
</dbReference>
<evidence type="ECO:0000256" key="5">
    <source>
        <dbReference type="RuleBase" id="RU366068"/>
    </source>
</evidence>
<feature type="domain" description="ETF-QO/FixC ubiquinone-binding" evidence="6">
    <location>
        <begin position="151"/>
        <end position="244"/>
    </location>
</feature>
<organism evidence="7 8">
    <name type="scientific">Phakopsora pachyrhizi</name>
    <name type="common">Asian soybean rust disease fungus</name>
    <dbReference type="NCBI Taxonomy" id="170000"/>
    <lineage>
        <taxon>Eukaryota</taxon>
        <taxon>Fungi</taxon>
        <taxon>Dikarya</taxon>
        <taxon>Basidiomycota</taxon>
        <taxon>Pucciniomycotina</taxon>
        <taxon>Pucciniomycetes</taxon>
        <taxon>Pucciniales</taxon>
        <taxon>Phakopsoraceae</taxon>
        <taxon>Phakopsora</taxon>
    </lineage>
</organism>
<evidence type="ECO:0000313" key="8">
    <source>
        <dbReference type="Proteomes" id="UP001153365"/>
    </source>
</evidence>
<dbReference type="InterPro" id="IPR040156">
    <property type="entry name" value="ETF-QO"/>
</dbReference>
<dbReference type="Gene3D" id="3.50.50.60">
    <property type="entry name" value="FAD/NAD(P)-binding domain"/>
    <property type="match status" value="2"/>
</dbReference>
<comment type="caution">
    <text evidence="7">The sequence shown here is derived from an EMBL/GenBank/DDBJ whole genome shotgun (WGS) entry which is preliminary data.</text>
</comment>
<dbReference type="EC" id="1.5.5.1" evidence="5"/>
<dbReference type="PANTHER" id="PTHR10617">
    <property type="entry name" value="ELECTRON TRANSFER FLAVOPROTEIN-UBIQUINONE OXIDOREDUCTASE"/>
    <property type="match status" value="1"/>
</dbReference>
<dbReference type="InterPro" id="IPR049398">
    <property type="entry name" value="ETF-QO/FixC_UQ-bd"/>
</dbReference>
<sequence length="347" mass="39778">MGNNILSGAVLETWALDKLLLDWNDSEAPLKQIASLDYLMFLASNLAYPLPCPPQMKNSGKNYLISIRLGVKIYPGFSGLKLIYNQDKTSIKDVITNNSGLDQRSRSKDKFEAGMEFRSKVLLLAEGYHGSQTKSVINHLDCRKGRDFQTYSLGLKKVWRVKDQVYEPGKVVHTMGWPLKKDNYSGSWMYHLEDKIVSLGLVVRLEYPNPYLSPYQEFQRMKHHLIFKKVSEGGDCIAYGARLLKKGGYQSIPKLFFLGGALLGCMAGFLNVPKIKAKEEDSNDCLIELEDYQKRLEDSWVIQELKQIRHLRPLFNTRFGLYDGNLYSGLDSLILRDRVPWTFKHHN</sequence>
<dbReference type="GO" id="GO:0005743">
    <property type="term" value="C:mitochondrial inner membrane"/>
    <property type="evidence" value="ECO:0007669"/>
    <property type="project" value="TreeGrafter"/>
</dbReference>
<comment type="function">
    <text evidence="5">Accepts electrons from ETF and reduces ubiquinone.</text>
</comment>
<keyword evidence="4 5" id="KW-0560">Oxidoreductase</keyword>
<keyword evidence="5" id="KW-0249">Electron transport</keyword>
<keyword evidence="5" id="KW-0479">Metal-binding</keyword>